<evidence type="ECO:0000313" key="1">
    <source>
        <dbReference type="EMBL" id="TGN14054.1"/>
    </source>
</evidence>
<protein>
    <submittedName>
        <fullName evidence="1">Uncharacterized protein</fullName>
    </submittedName>
</protein>
<evidence type="ECO:0000313" key="2">
    <source>
        <dbReference type="Proteomes" id="UP000298264"/>
    </source>
</evidence>
<reference evidence="1" key="1">
    <citation type="journal article" date="2019" name="PLoS Negl. Trop. Dis.">
        <title>Revisiting the worldwide diversity of Leptospira species in the environment.</title>
        <authorList>
            <person name="Vincent A.T."/>
            <person name="Schiettekatte O."/>
            <person name="Bourhy P."/>
            <person name="Veyrier F.J."/>
            <person name="Picardeau M."/>
        </authorList>
    </citation>
    <scope>NUCLEOTIDE SEQUENCE [LARGE SCALE GENOMIC DNA]</scope>
    <source>
        <strain evidence="1">201400974</strain>
    </source>
</reference>
<comment type="caution">
    <text evidence="1">The sequence shown here is derived from an EMBL/GenBank/DDBJ whole genome shotgun (WGS) entry which is preliminary data.</text>
</comment>
<dbReference type="EMBL" id="RQHV01000017">
    <property type="protein sequence ID" value="TGN14054.1"/>
    <property type="molecule type" value="Genomic_DNA"/>
</dbReference>
<organism evidence="1 2">
    <name type="scientific">Leptospira ilyithenensis</name>
    <dbReference type="NCBI Taxonomy" id="2484901"/>
    <lineage>
        <taxon>Bacteria</taxon>
        <taxon>Pseudomonadati</taxon>
        <taxon>Spirochaetota</taxon>
        <taxon>Spirochaetia</taxon>
        <taxon>Leptospirales</taxon>
        <taxon>Leptospiraceae</taxon>
        <taxon>Leptospira</taxon>
    </lineage>
</organism>
<keyword evidence="2" id="KW-1185">Reference proteome</keyword>
<gene>
    <name evidence="1" type="ORF">EHS11_02885</name>
</gene>
<name>A0A4R9LS17_9LEPT</name>
<dbReference type="AlphaFoldDB" id="A0A4R9LS17"/>
<dbReference type="SUPFAM" id="SSF54427">
    <property type="entry name" value="NTF2-like"/>
    <property type="match status" value="1"/>
</dbReference>
<dbReference type="Proteomes" id="UP000298264">
    <property type="component" value="Unassembled WGS sequence"/>
</dbReference>
<accession>A0A4R9LS17</accession>
<dbReference type="InterPro" id="IPR032710">
    <property type="entry name" value="NTF2-like_dom_sf"/>
</dbReference>
<proteinExistence type="predicted"/>
<sequence length="173" mass="20045">MLVLLTLYCGPDLSKTSQKTEQIEIKEIHFNELTDCENKVLNYLLKKDVERLIPFFSEEFDYIDPQGISISKAELIKVLRLKKGFWYNLLITAKQPHEFRVTNAPDLGLPEFSVSDMLKRGNISIDLSNPQKEYKNVVTTYNIHPENTNGYTYSIRFLTEKSTDCEFYGVGTF</sequence>